<name>A0A9X1ZL64_9GAMM</name>
<dbReference type="Gene3D" id="3.80.10.10">
    <property type="entry name" value="Ribonuclease Inhibitor"/>
    <property type="match status" value="2"/>
</dbReference>
<evidence type="ECO:0000256" key="2">
    <source>
        <dbReference type="ARBA" id="ARBA00022737"/>
    </source>
</evidence>
<dbReference type="PROSITE" id="PS00107">
    <property type="entry name" value="PROTEIN_KINASE_ATP"/>
    <property type="match status" value="1"/>
</dbReference>
<keyword evidence="5" id="KW-0808">Transferase</keyword>
<evidence type="ECO:0000256" key="1">
    <source>
        <dbReference type="ARBA" id="ARBA00022614"/>
    </source>
</evidence>
<keyword evidence="2" id="KW-0677">Repeat</keyword>
<dbReference type="InterPro" id="IPR000719">
    <property type="entry name" value="Prot_kinase_dom"/>
</dbReference>
<keyword evidence="6" id="KW-1185">Reference proteome</keyword>
<comment type="caution">
    <text evidence="5">The sequence shown here is derived from an EMBL/GenBank/DDBJ whole genome shotgun (WGS) entry which is preliminary data.</text>
</comment>
<dbReference type="PRINTS" id="PR00019">
    <property type="entry name" value="LEURICHRPT"/>
</dbReference>
<dbReference type="PROSITE" id="PS51450">
    <property type="entry name" value="LRR"/>
    <property type="match status" value="2"/>
</dbReference>
<dbReference type="PROSITE" id="PS50011">
    <property type="entry name" value="PROTEIN_KINASE_DOM"/>
    <property type="match status" value="1"/>
</dbReference>
<keyword evidence="3" id="KW-0547">Nucleotide-binding</keyword>
<keyword evidence="5" id="KW-0418">Kinase</keyword>
<dbReference type="Gene3D" id="1.10.510.10">
    <property type="entry name" value="Transferase(Phosphotransferase) domain 1"/>
    <property type="match status" value="1"/>
</dbReference>
<evidence type="ECO:0000313" key="6">
    <source>
        <dbReference type="Proteomes" id="UP001139333"/>
    </source>
</evidence>
<dbReference type="RefSeq" id="WP_248994472.1">
    <property type="nucleotide sequence ID" value="NZ_JAKIKP010000002.1"/>
</dbReference>
<keyword evidence="3" id="KW-0067">ATP-binding</keyword>
<evidence type="ECO:0000259" key="4">
    <source>
        <dbReference type="PROSITE" id="PS50011"/>
    </source>
</evidence>
<accession>A0A9X1ZL64</accession>
<dbReference type="Pfam" id="PF13855">
    <property type="entry name" value="LRR_8"/>
    <property type="match status" value="2"/>
</dbReference>
<protein>
    <submittedName>
        <fullName evidence="5">Protein kinase</fullName>
    </submittedName>
</protein>
<gene>
    <name evidence="5" type="ORF">L2672_03590</name>
</gene>
<dbReference type="Pfam" id="PF07714">
    <property type="entry name" value="PK_Tyr_Ser-Thr"/>
    <property type="match status" value="1"/>
</dbReference>
<proteinExistence type="predicted"/>
<dbReference type="Gene3D" id="3.30.200.20">
    <property type="entry name" value="Phosphorylase Kinase, domain 1"/>
    <property type="match status" value="1"/>
</dbReference>
<dbReference type="PANTHER" id="PTHR48051">
    <property type="match status" value="1"/>
</dbReference>
<dbReference type="AlphaFoldDB" id="A0A9X1ZL64"/>
<dbReference type="SMART" id="SM00364">
    <property type="entry name" value="LRR_BAC"/>
    <property type="match status" value="5"/>
</dbReference>
<organism evidence="5 6">
    <name type="scientific">Shewanella gaetbuli</name>
    <dbReference type="NCBI Taxonomy" id="220752"/>
    <lineage>
        <taxon>Bacteria</taxon>
        <taxon>Pseudomonadati</taxon>
        <taxon>Pseudomonadota</taxon>
        <taxon>Gammaproteobacteria</taxon>
        <taxon>Alteromonadales</taxon>
        <taxon>Shewanellaceae</taxon>
        <taxon>Shewanella</taxon>
    </lineage>
</organism>
<dbReference type="InterPro" id="IPR011009">
    <property type="entry name" value="Kinase-like_dom_sf"/>
</dbReference>
<dbReference type="SUPFAM" id="SSF52058">
    <property type="entry name" value="L domain-like"/>
    <property type="match status" value="1"/>
</dbReference>
<keyword evidence="1" id="KW-0433">Leucine-rich repeat</keyword>
<dbReference type="InterPro" id="IPR001245">
    <property type="entry name" value="Ser-Thr/Tyr_kinase_cat_dom"/>
</dbReference>
<dbReference type="SUPFAM" id="SSF56112">
    <property type="entry name" value="Protein kinase-like (PK-like)"/>
    <property type="match status" value="1"/>
</dbReference>
<dbReference type="InterPro" id="IPR003591">
    <property type="entry name" value="Leu-rich_rpt_typical-subtyp"/>
</dbReference>
<dbReference type="Proteomes" id="UP001139333">
    <property type="component" value="Unassembled WGS sequence"/>
</dbReference>
<sequence length="445" mass="49314">MHTLAKLKSGELHGIKRLQIVEELTEFPQQIIALKDSLEILDLSNNQLSSLPDNFCELVNLRIVFLSQNQFTELPQVLSQCPKLEMVGFKANRISYIAADALPITTKWLILTDNQLSQLPHNFGQLTQLRKLALAGNELTSLPDSMKNCVNLELIRLSANQLTELPDWLFTLPKLSWLAFAGNSFNHVAECLNNSVPTINPQHLQLEAQIGQGASGVIYRATWQHKPQNLQHLPNELAVKIFKGAITSDGYPADELDCCLTVGQHANLIPAIGQINQQQTHPHQLGLIMELIPAGYQNLGLPPSLITCTRDTFLAETEFALQQIVSIGLQIANTMAHMHHKNVSHGDVYAHNIMINQQDNVLFGDFGAASNLVHLPIHQQANMQKVEVRALGCLLDDLLNLVNPNDARLEQRAVAQLTEIIAKCFAPKVDERPNFAEVAALLASI</sequence>
<dbReference type="InterPro" id="IPR017441">
    <property type="entry name" value="Protein_kinase_ATP_BS"/>
</dbReference>
<feature type="domain" description="Protein kinase" evidence="4">
    <location>
        <begin position="204"/>
        <end position="445"/>
    </location>
</feature>
<evidence type="ECO:0000313" key="5">
    <source>
        <dbReference type="EMBL" id="MCL1141787.1"/>
    </source>
</evidence>
<evidence type="ECO:0000256" key="3">
    <source>
        <dbReference type="PROSITE-ProRule" id="PRU10141"/>
    </source>
</evidence>
<dbReference type="SMART" id="SM00369">
    <property type="entry name" value="LRR_TYP"/>
    <property type="match status" value="4"/>
</dbReference>
<dbReference type="InterPro" id="IPR032675">
    <property type="entry name" value="LRR_dom_sf"/>
</dbReference>
<dbReference type="InterPro" id="IPR050216">
    <property type="entry name" value="LRR_domain-containing"/>
</dbReference>
<dbReference type="GO" id="GO:0005524">
    <property type="term" value="F:ATP binding"/>
    <property type="evidence" value="ECO:0007669"/>
    <property type="project" value="UniProtKB-UniRule"/>
</dbReference>
<feature type="binding site" evidence="3">
    <location>
        <position position="240"/>
    </location>
    <ligand>
        <name>ATP</name>
        <dbReference type="ChEBI" id="CHEBI:30616"/>
    </ligand>
</feature>
<dbReference type="GO" id="GO:0005737">
    <property type="term" value="C:cytoplasm"/>
    <property type="evidence" value="ECO:0007669"/>
    <property type="project" value="TreeGrafter"/>
</dbReference>
<dbReference type="GO" id="GO:0004672">
    <property type="term" value="F:protein kinase activity"/>
    <property type="evidence" value="ECO:0007669"/>
    <property type="project" value="InterPro"/>
</dbReference>
<reference evidence="5" key="1">
    <citation type="submission" date="2022-01" db="EMBL/GenBank/DDBJ databases">
        <title>Whole genome-based taxonomy of the Shewanellaceae.</title>
        <authorList>
            <person name="Martin-Rodriguez A.J."/>
        </authorList>
    </citation>
    <scope>NUCLEOTIDE SEQUENCE</scope>
    <source>
        <strain evidence="5">DSM 16422</strain>
    </source>
</reference>
<dbReference type="InterPro" id="IPR001611">
    <property type="entry name" value="Leu-rich_rpt"/>
</dbReference>
<dbReference type="EMBL" id="JAKIKP010000002">
    <property type="protein sequence ID" value="MCL1141787.1"/>
    <property type="molecule type" value="Genomic_DNA"/>
</dbReference>
<dbReference type="PANTHER" id="PTHR48051:SF1">
    <property type="entry name" value="RAS SUPPRESSOR PROTEIN 1"/>
    <property type="match status" value="1"/>
</dbReference>